<accession>A0A512ALY3</accession>
<organism evidence="2 3">
    <name type="scientific">Novosphingobium sediminis</name>
    <dbReference type="NCBI Taxonomy" id="707214"/>
    <lineage>
        <taxon>Bacteria</taxon>
        <taxon>Pseudomonadati</taxon>
        <taxon>Pseudomonadota</taxon>
        <taxon>Alphaproteobacteria</taxon>
        <taxon>Sphingomonadales</taxon>
        <taxon>Sphingomonadaceae</taxon>
        <taxon>Novosphingobium</taxon>
    </lineage>
</organism>
<keyword evidence="1" id="KW-0472">Membrane</keyword>
<dbReference type="EMBL" id="BJYR01000017">
    <property type="protein sequence ID" value="GEO00733.1"/>
    <property type="molecule type" value="Genomic_DNA"/>
</dbReference>
<dbReference type="AlphaFoldDB" id="A0A512ALY3"/>
<protein>
    <submittedName>
        <fullName evidence="2">Uncharacterized protein</fullName>
    </submittedName>
</protein>
<dbReference type="RefSeq" id="WP_246135203.1">
    <property type="nucleotide sequence ID" value="NZ_BJYR01000017.1"/>
</dbReference>
<reference evidence="2 3" key="1">
    <citation type="submission" date="2019-07" db="EMBL/GenBank/DDBJ databases">
        <title>Whole genome shotgun sequence of Novosphingobium sediminis NBRC 106119.</title>
        <authorList>
            <person name="Hosoyama A."/>
            <person name="Uohara A."/>
            <person name="Ohji S."/>
            <person name="Ichikawa N."/>
        </authorList>
    </citation>
    <scope>NUCLEOTIDE SEQUENCE [LARGE SCALE GENOMIC DNA]</scope>
    <source>
        <strain evidence="2 3">NBRC 106119</strain>
    </source>
</reference>
<dbReference type="InterPro" id="IPR029044">
    <property type="entry name" value="Nucleotide-diphossugar_trans"/>
</dbReference>
<dbReference type="Proteomes" id="UP000321464">
    <property type="component" value="Unassembled WGS sequence"/>
</dbReference>
<keyword evidence="1" id="KW-0812">Transmembrane</keyword>
<proteinExistence type="predicted"/>
<evidence type="ECO:0000313" key="2">
    <source>
        <dbReference type="EMBL" id="GEO00733.1"/>
    </source>
</evidence>
<evidence type="ECO:0000313" key="3">
    <source>
        <dbReference type="Proteomes" id="UP000321464"/>
    </source>
</evidence>
<keyword evidence="3" id="KW-1185">Reference proteome</keyword>
<gene>
    <name evidence="2" type="ORF">NSE01_25650</name>
</gene>
<sequence length="414" mass="43824">MRVALLSLMDAAQGEPQGLRGLLPIGGRSILRHQLGLAMALGCSRIVVLAETLTNDLVTLQHTAEAGGARFHVIASARALAPLVAAEDELLVLGEGLLAMPEDALRLLGDGPVVLTLPVETGLPLGFERIDINNAGAGAMLLPGKLIAALGDLPGDWNPGSALLRIASQARIVQRELPALLLDQGRWRLIRDEAEAHRAEPGWVRLHTASAQVRSPGLWLAAGIVRTLGPALLHAGTRPYVIALGAVITALLGIGAGWFGWCGPGFAMLALGWLVHQVAGLLARVERDSLISSTGVAPLDRLADWILDGMFIALCAWRTEIPAIAGVPWGIAWFPPVVLLLLVRLLTRLQPDEAWVWWLNDRFVLGSVLAFSSILLPFDFVLRVLIVTLLFAGLILAGRGDGPGSALPGGGRPA</sequence>
<feature type="transmembrane region" description="Helical" evidence="1">
    <location>
        <begin position="325"/>
        <end position="343"/>
    </location>
</feature>
<comment type="caution">
    <text evidence="2">The sequence shown here is derived from an EMBL/GenBank/DDBJ whole genome shotgun (WGS) entry which is preliminary data.</text>
</comment>
<name>A0A512ALY3_9SPHN</name>
<keyword evidence="1" id="KW-1133">Transmembrane helix</keyword>
<dbReference type="SUPFAM" id="SSF53448">
    <property type="entry name" value="Nucleotide-diphospho-sugar transferases"/>
    <property type="match status" value="1"/>
</dbReference>
<feature type="transmembrane region" description="Helical" evidence="1">
    <location>
        <begin position="240"/>
        <end position="259"/>
    </location>
</feature>
<evidence type="ECO:0000256" key="1">
    <source>
        <dbReference type="SAM" id="Phobius"/>
    </source>
</evidence>